<reference evidence="2" key="1">
    <citation type="journal article" date="2019" name="Int. J. Syst. Evol. Microbiol.">
        <title>The Global Catalogue of Microorganisms (GCM) 10K type strain sequencing project: providing services to taxonomists for standard genome sequencing and annotation.</title>
        <authorList>
            <consortium name="The Broad Institute Genomics Platform"/>
            <consortium name="The Broad Institute Genome Sequencing Center for Infectious Disease"/>
            <person name="Wu L."/>
            <person name="Ma J."/>
        </authorList>
    </citation>
    <scope>NUCLEOTIDE SEQUENCE [LARGE SCALE GENOMIC DNA]</scope>
    <source>
        <strain evidence="2">JCM 31920</strain>
    </source>
</reference>
<protein>
    <submittedName>
        <fullName evidence="1">Uncharacterized protein</fullName>
    </submittedName>
</protein>
<name>A0ABP8M537_9BACT</name>
<comment type="caution">
    <text evidence="1">The sequence shown here is derived from an EMBL/GenBank/DDBJ whole genome shotgun (WGS) entry which is preliminary data.</text>
</comment>
<dbReference type="Proteomes" id="UP001501508">
    <property type="component" value="Unassembled WGS sequence"/>
</dbReference>
<proteinExistence type="predicted"/>
<sequence>MRLKKFWILYLNEFSVGIVGGNPARVIGEVAGLEERMLKYNMNTKGLSYEEKRNYLLKQEDDRFIRK</sequence>
<keyword evidence="2" id="KW-1185">Reference proteome</keyword>
<accession>A0ABP8M537</accession>
<gene>
    <name evidence="1" type="ORF">GCM10023091_35230</name>
</gene>
<evidence type="ECO:0000313" key="1">
    <source>
        <dbReference type="EMBL" id="GAA4444667.1"/>
    </source>
</evidence>
<dbReference type="EMBL" id="BAABEY010000032">
    <property type="protein sequence ID" value="GAA4444667.1"/>
    <property type="molecule type" value="Genomic_DNA"/>
</dbReference>
<evidence type="ECO:0000313" key="2">
    <source>
        <dbReference type="Proteomes" id="UP001501508"/>
    </source>
</evidence>
<organism evidence="1 2">
    <name type="scientific">Ravibacter arvi</name>
    <dbReference type="NCBI Taxonomy" id="2051041"/>
    <lineage>
        <taxon>Bacteria</taxon>
        <taxon>Pseudomonadati</taxon>
        <taxon>Bacteroidota</taxon>
        <taxon>Cytophagia</taxon>
        <taxon>Cytophagales</taxon>
        <taxon>Spirosomataceae</taxon>
        <taxon>Ravibacter</taxon>
    </lineage>
</organism>